<dbReference type="PROSITE" id="PS01155">
    <property type="entry name" value="ENDONUCLEASE_III_2"/>
    <property type="match status" value="1"/>
</dbReference>
<dbReference type="GO" id="GO:0051539">
    <property type="term" value="F:4 iron, 4 sulfur cluster binding"/>
    <property type="evidence" value="ECO:0007669"/>
    <property type="project" value="UniProtKB-UniRule"/>
</dbReference>
<evidence type="ECO:0000256" key="2">
    <source>
        <dbReference type="ARBA" id="ARBA00002933"/>
    </source>
</evidence>
<evidence type="ECO:0000256" key="4">
    <source>
        <dbReference type="ARBA" id="ARBA00012045"/>
    </source>
</evidence>
<dbReference type="PANTHER" id="PTHR42944:SF1">
    <property type="entry name" value="ADENINE DNA GLYCOSYLASE"/>
    <property type="match status" value="1"/>
</dbReference>
<dbReference type="InterPro" id="IPR004036">
    <property type="entry name" value="Endonuclease-III-like_CS2"/>
</dbReference>
<comment type="cofactor">
    <cofactor evidence="14">
        <name>[4Fe-4S] cluster</name>
        <dbReference type="ChEBI" id="CHEBI:49883"/>
    </cofactor>
    <text evidence="14">Binds 1 [4Fe-4S] cluster.</text>
</comment>
<dbReference type="AlphaFoldDB" id="C9LTK5"/>
<dbReference type="KEGG" id="ssg:Selsp_1217"/>
<dbReference type="eggNOG" id="COG1194">
    <property type="taxonomic scope" value="Bacteria"/>
</dbReference>
<keyword evidence="12" id="KW-0234">DNA repair</keyword>
<evidence type="ECO:0000313" key="19">
    <source>
        <dbReference type="Proteomes" id="UP000003505"/>
    </source>
</evidence>
<keyword evidence="13 14" id="KW-0326">Glycosidase</keyword>
<evidence type="ECO:0000256" key="10">
    <source>
        <dbReference type="ARBA" id="ARBA00023004"/>
    </source>
</evidence>
<keyword evidence="7" id="KW-0479">Metal-binding</keyword>
<dbReference type="InterPro" id="IPR029119">
    <property type="entry name" value="MutY_C"/>
</dbReference>
<evidence type="ECO:0000256" key="6">
    <source>
        <dbReference type="ARBA" id="ARBA00022485"/>
    </source>
</evidence>
<dbReference type="SMART" id="SM00478">
    <property type="entry name" value="ENDO3c"/>
    <property type="match status" value="1"/>
</dbReference>
<dbReference type="GO" id="GO:0000701">
    <property type="term" value="F:purine-specific mismatch base pair DNA N-glycosylase activity"/>
    <property type="evidence" value="ECO:0007669"/>
    <property type="project" value="UniProtKB-EC"/>
</dbReference>
<evidence type="ECO:0000313" key="20">
    <source>
        <dbReference type="Proteomes" id="UP000011124"/>
    </source>
</evidence>
<dbReference type="GO" id="GO:0046872">
    <property type="term" value="F:metal ion binding"/>
    <property type="evidence" value="ECO:0007669"/>
    <property type="project" value="UniProtKB-UniRule"/>
</dbReference>
<comment type="catalytic activity">
    <reaction evidence="1 14">
        <text>Hydrolyzes free adenine bases from 7,8-dihydro-8-oxoguanine:adenine mismatched double-stranded DNA, leaving an apurinic site.</text>
        <dbReference type="EC" id="3.2.2.31"/>
    </reaction>
</comment>
<proteinExistence type="inferred from homology"/>
<dbReference type="EC" id="3.2.2.31" evidence="4 14"/>
<evidence type="ECO:0000313" key="18">
    <source>
        <dbReference type="EMBL" id="EEX77739.1"/>
    </source>
</evidence>
<dbReference type="STRING" id="546271.Selsp_1217"/>
<dbReference type="OrthoDB" id="9802365at2"/>
<dbReference type="GO" id="GO:0034039">
    <property type="term" value="F:8-oxo-7,8-dihydroguanine DNA N-glycosylase activity"/>
    <property type="evidence" value="ECO:0007669"/>
    <property type="project" value="TreeGrafter"/>
</dbReference>
<keyword evidence="11" id="KW-0411">Iron-sulfur</keyword>
<dbReference type="GO" id="GO:0032357">
    <property type="term" value="F:oxidized purine DNA binding"/>
    <property type="evidence" value="ECO:0007669"/>
    <property type="project" value="TreeGrafter"/>
</dbReference>
<evidence type="ECO:0000256" key="11">
    <source>
        <dbReference type="ARBA" id="ARBA00023014"/>
    </source>
</evidence>
<sequence>MAKRPQENILKNIETLDEIAEPLLRWFHSEKRALPWREEPTPYRVWVSEIMLQQTRVEAVKPYFERFVAALPDVRALARADENTLMKLWEGLGYYSRARHLQSAARLICSDHGGEIPAHFDGLLALPGIGRYTAGAVASIAFGERRPAVDGNVLRVIMRLLACPADILKESTKRAVEEALIARLPEDAGNFNQALMELGALICLPRGAAHCPSCPLERLCLAKEANLQAELPQKTPPKRRRTEKLTIFLLAKNDKIALEKRPAQGLLAGLWGFPAMEGHLKKKEAEEALQAIGLIPAKLHALPAAQHIFSHITWQMVGWRVELAEPLSKGGTSVPTSAPASSESTTPNAQPKRLLLQEAASPYDIQKKTPPLLWATAREIADTYSVPAAYRSYFPYIRSSVELP</sequence>
<feature type="compositionally biased region" description="Low complexity" evidence="15">
    <location>
        <begin position="332"/>
        <end position="349"/>
    </location>
</feature>
<dbReference type="InterPro" id="IPR011257">
    <property type="entry name" value="DNA_glycosylase"/>
</dbReference>
<reference evidence="17 20" key="2">
    <citation type="submission" date="2011-04" db="EMBL/GenBank/DDBJ databases">
        <title>The complete genome of Selenomonas sputigena DSM 20758.</title>
        <authorList>
            <consortium name="US DOE Joint Genome Institute (JGI-PGF)"/>
            <person name="Lucas S."/>
            <person name="Copeland A."/>
            <person name="Lapidus A."/>
            <person name="Bruce D."/>
            <person name="Goodwin L."/>
            <person name="Pitluck S."/>
            <person name="Peters L."/>
            <person name="Kyrpides N."/>
            <person name="Mavromatis K."/>
            <person name="Ivanova N."/>
            <person name="Ovchinnikova G."/>
            <person name="Teshima H."/>
            <person name="Detter J.C."/>
            <person name="Tapia R."/>
            <person name="Han C."/>
            <person name="Land M."/>
            <person name="Hauser L."/>
            <person name="Markowitz V."/>
            <person name="Cheng J.-F."/>
            <person name="Hugenholtz P."/>
            <person name="Woyke T."/>
            <person name="Wu D."/>
            <person name="Gronow S."/>
            <person name="Wellnitz S."/>
            <person name="Schneider S."/>
            <person name="Klenk H.-P."/>
            <person name="Eisen J.A."/>
        </authorList>
    </citation>
    <scope>NUCLEOTIDE SEQUENCE [LARGE SCALE GENOMIC DNA]</scope>
    <source>
        <strain evidence="17">ATCC 35185</strain>
        <strain evidence="20">ATCC 35185 / DSM 20758 / VPI D19B-28</strain>
    </source>
</reference>
<evidence type="ECO:0000313" key="17">
    <source>
        <dbReference type="EMBL" id="AEC00177.1"/>
    </source>
</evidence>
<dbReference type="InterPro" id="IPR015797">
    <property type="entry name" value="NUDIX_hydrolase-like_dom_sf"/>
</dbReference>
<keyword evidence="6" id="KW-0004">4Fe-4S</keyword>
<dbReference type="CDD" id="cd03431">
    <property type="entry name" value="NUDIX_DNA_Glycosylase_C-MutY"/>
    <property type="match status" value="1"/>
</dbReference>
<comment type="similarity">
    <text evidence="3 14">Belongs to the Nth/MutY family.</text>
</comment>
<keyword evidence="20" id="KW-1185">Reference proteome</keyword>
<organism evidence="18 19">
    <name type="scientific">Selenomonas sputigena (strain ATCC 35185 / DSM 20758 / CCUG 44933 / VPI D19B-28)</name>
    <dbReference type="NCBI Taxonomy" id="546271"/>
    <lineage>
        <taxon>Bacteria</taxon>
        <taxon>Bacillati</taxon>
        <taxon>Bacillota</taxon>
        <taxon>Negativicutes</taxon>
        <taxon>Selenomonadales</taxon>
        <taxon>Selenomonadaceae</taxon>
        <taxon>Selenomonas</taxon>
    </lineage>
</organism>
<dbReference type="GO" id="GO:0035485">
    <property type="term" value="F:adenine/guanine mispair binding"/>
    <property type="evidence" value="ECO:0007669"/>
    <property type="project" value="TreeGrafter"/>
</dbReference>
<dbReference type="Pfam" id="PF00730">
    <property type="entry name" value="HhH-GPD"/>
    <property type="match status" value="1"/>
</dbReference>
<dbReference type="SUPFAM" id="SSF55811">
    <property type="entry name" value="Nudix"/>
    <property type="match status" value="1"/>
</dbReference>
<evidence type="ECO:0000256" key="1">
    <source>
        <dbReference type="ARBA" id="ARBA00000843"/>
    </source>
</evidence>
<gene>
    <name evidence="18" type="primary">mutY</name>
    <name evidence="17" type="ordered locus">Selsp_1217</name>
    <name evidence="18" type="ORF">SELSPUOL_01016</name>
</gene>
<protein>
    <recommendedName>
        <fullName evidence="5 14">Adenine DNA glycosylase</fullName>
        <ecNumber evidence="4 14">3.2.2.31</ecNumber>
    </recommendedName>
</protein>
<dbReference type="Pfam" id="PF00633">
    <property type="entry name" value="HHH"/>
    <property type="match status" value="1"/>
</dbReference>
<evidence type="ECO:0000256" key="7">
    <source>
        <dbReference type="ARBA" id="ARBA00022723"/>
    </source>
</evidence>
<dbReference type="HOGENOM" id="CLU_012862_0_2_9"/>
<dbReference type="Proteomes" id="UP000011124">
    <property type="component" value="Chromosome"/>
</dbReference>
<dbReference type="InterPro" id="IPR044298">
    <property type="entry name" value="MIG/MutY"/>
</dbReference>
<dbReference type="PANTHER" id="PTHR42944">
    <property type="entry name" value="ADENINE DNA GLYCOSYLASE"/>
    <property type="match status" value="1"/>
</dbReference>
<reference evidence="18 19" key="1">
    <citation type="submission" date="2009-09" db="EMBL/GenBank/DDBJ databases">
        <authorList>
            <person name="Weinstock G."/>
            <person name="Sodergren E."/>
            <person name="Clifton S."/>
            <person name="Fulton L."/>
            <person name="Fulton B."/>
            <person name="Courtney L."/>
            <person name="Fronick C."/>
            <person name="Harrison M."/>
            <person name="Strong C."/>
            <person name="Farmer C."/>
            <person name="Delahaunty K."/>
            <person name="Markovic C."/>
            <person name="Hall O."/>
            <person name="Minx P."/>
            <person name="Tomlinson C."/>
            <person name="Mitreva M."/>
            <person name="Nelson J."/>
            <person name="Hou S."/>
            <person name="Wollam A."/>
            <person name="Pepin K.H."/>
            <person name="Johnson M."/>
            <person name="Bhonagiri V."/>
            <person name="Nash W.E."/>
            <person name="Warren W."/>
            <person name="Chinwalla A."/>
            <person name="Mardis E.R."/>
            <person name="Wilson R.K."/>
        </authorList>
    </citation>
    <scope>NUCLEOTIDE SEQUENCE [LARGE SCALE GENOMIC DNA]</scope>
    <source>
        <strain evidence="18">ATCC 35185</strain>
        <strain evidence="19">ATCC 35185 / DSM 20758 / VPI D19B-28</strain>
    </source>
</reference>
<dbReference type="FunFam" id="1.10.340.30:FF:000002">
    <property type="entry name" value="Adenine DNA glycosylase"/>
    <property type="match status" value="1"/>
</dbReference>
<evidence type="ECO:0000256" key="5">
    <source>
        <dbReference type="ARBA" id="ARBA00022023"/>
    </source>
</evidence>
<evidence type="ECO:0000256" key="8">
    <source>
        <dbReference type="ARBA" id="ARBA00022763"/>
    </source>
</evidence>
<accession>C9LTK5</accession>
<keyword evidence="9 18" id="KW-0378">Hydrolase</keyword>
<dbReference type="InterPro" id="IPR003265">
    <property type="entry name" value="HhH-GPD_domain"/>
</dbReference>
<dbReference type="EMBL" id="CP002637">
    <property type="protein sequence ID" value="AEC00177.1"/>
    <property type="molecule type" value="Genomic_DNA"/>
</dbReference>
<dbReference type="InterPro" id="IPR005760">
    <property type="entry name" value="A/G_AdeGlyc_MutY"/>
</dbReference>
<dbReference type="Gene3D" id="1.10.1670.10">
    <property type="entry name" value="Helix-hairpin-Helix base-excision DNA repair enzymes (C-terminal)"/>
    <property type="match status" value="1"/>
</dbReference>
<keyword evidence="10 14" id="KW-0408">Iron</keyword>
<name>C9LTK5_SELS3</name>
<dbReference type="GO" id="GO:0006298">
    <property type="term" value="P:mismatch repair"/>
    <property type="evidence" value="ECO:0007669"/>
    <property type="project" value="TreeGrafter"/>
</dbReference>
<dbReference type="EMBL" id="ACKP02000015">
    <property type="protein sequence ID" value="EEX77739.1"/>
    <property type="molecule type" value="Genomic_DNA"/>
</dbReference>
<evidence type="ECO:0000256" key="13">
    <source>
        <dbReference type="ARBA" id="ARBA00023295"/>
    </source>
</evidence>
<dbReference type="GO" id="GO:0006284">
    <property type="term" value="P:base-excision repair"/>
    <property type="evidence" value="ECO:0007669"/>
    <property type="project" value="UniProtKB-UniRule"/>
</dbReference>
<evidence type="ECO:0000256" key="14">
    <source>
        <dbReference type="RuleBase" id="RU365096"/>
    </source>
</evidence>
<dbReference type="InterPro" id="IPR000445">
    <property type="entry name" value="HhH_motif"/>
</dbReference>
<dbReference type="Gene3D" id="1.10.340.30">
    <property type="entry name" value="Hypothetical protein, domain 2"/>
    <property type="match status" value="1"/>
</dbReference>
<dbReference type="SUPFAM" id="SSF48150">
    <property type="entry name" value="DNA-glycosylase"/>
    <property type="match status" value="1"/>
</dbReference>
<dbReference type="NCBIfam" id="TIGR01084">
    <property type="entry name" value="mutY"/>
    <property type="match status" value="1"/>
</dbReference>
<dbReference type="Gene3D" id="3.90.79.10">
    <property type="entry name" value="Nucleoside Triphosphate Pyrophosphohydrolase"/>
    <property type="match status" value="1"/>
</dbReference>
<comment type="function">
    <text evidence="2">Adenine glycosylase active on G-A mispairs. MutY also corrects error-prone DNA synthesis past GO lesions which are due to the oxidatively damaged form of guanine: 7,8-dihydro-8-oxoguanine (8-oxo-dGTP).</text>
</comment>
<evidence type="ECO:0000256" key="9">
    <source>
        <dbReference type="ARBA" id="ARBA00022801"/>
    </source>
</evidence>
<feature type="domain" description="HhH-GPD" evidence="16">
    <location>
        <begin position="51"/>
        <end position="201"/>
    </location>
</feature>
<evidence type="ECO:0000259" key="16">
    <source>
        <dbReference type="SMART" id="SM00478"/>
    </source>
</evidence>
<dbReference type="Proteomes" id="UP000003505">
    <property type="component" value="Unassembled WGS sequence"/>
</dbReference>
<keyword evidence="8 14" id="KW-0227">DNA damage</keyword>
<evidence type="ECO:0000256" key="15">
    <source>
        <dbReference type="SAM" id="MobiDB-lite"/>
    </source>
</evidence>
<dbReference type="RefSeq" id="WP_006192264.1">
    <property type="nucleotide sequence ID" value="NC_015437.1"/>
</dbReference>
<feature type="region of interest" description="Disordered" evidence="15">
    <location>
        <begin position="330"/>
        <end position="351"/>
    </location>
</feature>
<dbReference type="CDD" id="cd00056">
    <property type="entry name" value="ENDO3c"/>
    <property type="match status" value="1"/>
</dbReference>
<dbReference type="InterPro" id="IPR023170">
    <property type="entry name" value="HhH_base_excis_C"/>
</dbReference>
<evidence type="ECO:0000256" key="12">
    <source>
        <dbReference type="ARBA" id="ARBA00023204"/>
    </source>
</evidence>
<dbReference type="Pfam" id="PF14815">
    <property type="entry name" value="NUDIX_4"/>
    <property type="match status" value="1"/>
</dbReference>
<evidence type="ECO:0000256" key="3">
    <source>
        <dbReference type="ARBA" id="ARBA00008343"/>
    </source>
</evidence>